<dbReference type="GO" id="GO:0005886">
    <property type="term" value="C:plasma membrane"/>
    <property type="evidence" value="ECO:0007669"/>
    <property type="project" value="UniProtKB-SubCell"/>
</dbReference>
<comment type="similarity">
    <text evidence="2">Belongs to the CDP-glycerol glycerophosphotransferase family.</text>
</comment>
<comment type="subcellular location">
    <subcellularLocation>
        <location evidence="1">Cell membrane</location>
        <topology evidence="1">Peripheral membrane protein</topology>
    </subcellularLocation>
</comment>
<evidence type="ECO:0000313" key="8">
    <source>
        <dbReference type="EMBL" id="BCN29786.1"/>
    </source>
</evidence>
<evidence type="ECO:0000256" key="4">
    <source>
        <dbReference type="ARBA" id="ARBA00022679"/>
    </source>
</evidence>
<dbReference type="SUPFAM" id="SSF53756">
    <property type="entry name" value="UDP-Glycosyltransferase/glycogen phosphorylase"/>
    <property type="match status" value="1"/>
</dbReference>
<keyword evidence="7" id="KW-1133">Transmembrane helix</keyword>
<dbReference type="EMBL" id="AP024169">
    <property type="protein sequence ID" value="BCN29786.1"/>
    <property type="molecule type" value="Genomic_DNA"/>
</dbReference>
<keyword evidence="7" id="KW-0812">Transmembrane</keyword>
<evidence type="ECO:0000256" key="3">
    <source>
        <dbReference type="ARBA" id="ARBA00022475"/>
    </source>
</evidence>
<dbReference type="Pfam" id="PF04464">
    <property type="entry name" value="Glyphos_transf"/>
    <property type="match status" value="1"/>
</dbReference>
<dbReference type="GO" id="GO:0047355">
    <property type="term" value="F:CDP-glycerol glycerophosphotransferase activity"/>
    <property type="evidence" value="ECO:0007669"/>
    <property type="project" value="InterPro"/>
</dbReference>
<proteinExistence type="inferred from homology"/>
<dbReference type="InterPro" id="IPR007554">
    <property type="entry name" value="Glycerophosphate_synth"/>
</dbReference>
<evidence type="ECO:0000256" key="7">
    <source>
        <dbReference type="SAM" id="Phobius"/>
    </source>
</evidence>
<evidence type="ECO:0000256" key="6">
    <source>
        <dbReference type="ARBA" id="ARBA00023136"/>
    </source>
</evidence>
<sequence>MFKPIINIQEFVLEQNKLKLSIKLTCDTDIQVRSPKIRVVFENGKEDRRLPMIIEANYYTNDMESNIIYAKYHFNLKKVFNDWDPNENVSIYFALAYGNNYVEKIPFSFSRDVVLENEFYLIDANEEKGKIHFERISPEDDLSEENPVKEKIKLFISSIYSFLLYLVGILVLPLFVLDAILSRMGMSSKSSANKFTGVKWYLSHIRWRYSSFCKKNIGLKDMKLNYLRRRYNHYIHHPVVSNRIAFLSSRRNDITGNLGFVYDQIKDNKELDIQFLLDPSNLKEMSFRNLKKLAYLSATSKVILVDDFYPILNSYDLREETKLIQLWHACGAFKTFGFSRLGKKGGPTQTSKNHRNYDYAVVSSKEIAKYYAEGFGIPSRNVVATGVPRTDIFFNAEYKEKVEKEFYSQYPKLKDKKIILFAPTFRGNGKESAFYPNNRFDPMQVFEETKGEYAIIIKHHPFVKNRYEIPSSCADYIIDMSEQSELNDLLFVTDLVITDYSSLIFEASLLNIPMLFYAYDLRQYISTRDFYYEYEIFVPGKIVSSQAKIVDAILKKDFEEHKIDSFKKQFFDQLDGRSTERVTELIYDIIDNKA</sequence>
<accession>A0A7R7EJ46</accession>
<feature type="transmembrane region" description="Helical" evidence="7">
    <location>
        <begin position="159"/>
        <end position="181"/>
    </location>
</feature>
<dbReference type="InterPro" id="IPR051612">
    <property type="entry name" value="Teichoic_Acid_Biosynth"/>
</dbReference>
<keyword evidence="4" id="KW-0808">Transferase</keyword>
<gene>
    <name evidence="8" type="ORF">bsdtb5_10810</name>
</gene>
<dbReference type="GO" id="GO:0019350">
    <property type="term" value="P:teichoic acid biosynthetic process"/>
    <property type="evidence" value="ECO:0007669"/>
    <property type="project" value="UniProtKB-KW"/>
</dbReference>
<reference evidence="8 9" key="1">
    <citation type="submission" date="2020-11" db="EMBL/GenBank/DDBJ databases">
        <title>Draft genome sequencing of a Lachnospiraceae strain isolated from anoxic soil subjected to BSD treatment.</title>
        <authorList>
            <person name="Uek A."/>
            <person name="Tonouchi A."/>
        </authorList>
    </citation>
    <scope>NUCLEOTIDE SEQUENCE [LARGE SCALE GENOMIC DNA]</scope>
    <source>
        <strain evidence="8 9">TB5</strain>
    </source>
</reference>
<dbReference type="Gene3D" id="3.40.50.12580">
    <property type="match status" value="1"/>
</dbReference>
<name>A0A7R7EJ46_9FIRM</name>
<dbReference type="AlphaFoldDB" id="A0A7R7EJ46"/>
<dbReference type="Proteomes" id="UP000595897">
    <property type="component" value="Chromosome"/>
</dbReference>
<evidence type="ECO:0000256" key="5">
    <source>
        <dbReference type="ARBA" id="ARBA00022944"/>
    </source>
</evidence>
<keyword evidence="5" id="KW-0777">Teichoic acid biosynthesis</keyword>
<evidence type="ECO:0000256" key="2">
    <source>
        <dbReference type="ARBA" id="ARBA00010488"/>
    </source>
</evidence>
<organism evidence="8 9">
    <name type="scientific">Anaeromicropila herbilytica</name>
    <dbReference type="NCBI Taxonomy" id="2785025"/>
    <lineage>
        <taxon>Bacteria</taxon>
        <taxon>Bacillati</taxon>
        <taxon>Bacillota</taxon>
        <taxon>Clostridia</taxon>
        <taxon>Lachnospirales</taxon>
        <taxon>Lachnospiraceae</taxon>
        <taxon>Anaeromicropila</taxon>
    </lineage>
</organism>
<keyword evidence="3" id="KW-1003">Cell membrane</keyword>
<dbReference type="PANTHER" id="PTHR37316">
    <property type="entry name" value="TEICHOIC ACID GLYCEROL-PHOSPHATE PRIMASE"/>
    <property type="match status" value="1"/>
</dbReference>
<dbReference type="Gene3D" id="3.40.50.11820">
    <property type="match status" value="1"/>
</dbReference>
<protein>
    <submittedName>
        <fullName evidence="8">Uncharacterized protein</fullName>
    </submittedName>
</protein>
<dbReference type="InterPro" id="IPR043149">
    <property type="entry name" value="TagF_N"/>
</dbReference>
<keyword evidence="9" id="KW-1185">Reference proteome</keyword>
<evidence type="ECO:0000256" key="1">
    <source>
        <dbReference type="ARBA" id="ARBA00004202"/>
    </source>
</evidence>
<dbReference type="PANTHER" id="PTHR37316:SF2">
    <property type="entry name" value="TEICHOIC ACID RIBITOL-PHOSPHATE POLYMERASE TARK"/>
    <property type="match status" value="1"/>
</dbReference>
<evidence type="ECO:0000313" key="9">
    <source>
        <dbReference type="Proteomes" id="UP000595897"/>
    </source>
</evidence>
<dbReference type="KEGG" id="ahb:bsdtb5_10810"/>
<dbReference type="RefSeq" id="WP_271715046.1">
    <property type="nucleotide sequence ID" value="NZ_AP024169.1"/>
</dbReference>
<dbReference type="InterPro" id="IPR043148">
    <property type="entry name" value="TagF_C"/>
</dbReference>
<keyword evidence="6 7" id="KW-0472">Membrane</keyword>